<dbReference type="OrthoDB" id="74360at2759"/>
<dbReference type="PANTHER" id="PTHR42877">
    <property type="entry name" value="L-ORNITHINE N(5)-MONOOXYGENASE-RELATED"/>
    <property type="match status" value="1"/>
</dbReference>
<gene>
    <name evidence="2" type="ORF">TRAPUB_7781</name>
</gene>
<name>A0A1M2V2B3_TRAPU</name>
<dbReference type="STRING" id="154538.A0A1M2V2B3"/>
<dbReference type="InterPro" id="IPR051209">
    <property type="entry name" value="FAD-bind_Monooxygenase_sf"/>
</dbReference>
<dbReference type="Pfam" id="PF13450">
    <property type="entry name" value="NAD_binding_8"/>
    <property type="match status" value="1"/>
</dbReference>
<dbReference type="OMA" id="PAHTYQA"/>
<dbReference type="SUPFAM" id="SSF51905">
    <property type="entry name" value="FAD/NAD(P)-binding domain"/>
    <property type="match status" value="1"/>
</dbReference>
<accession>A0A1M2V2B3</accession>
<comment type="caution">
    <text evidence="2">The sequence shown here is derived from an EMBL/GenBank/DDBJ whole genome shotgun (WGS) entry which is preliminary data.</text>
</comment>
<dbReference type="AlphaFoldDB" id="A0A1M2V2B3"/>
<evidence type="ECO:0008006" key="4">
    <source>
        <dbReference type="Google" id="ProtNLM"/>
    </source>
</evidence>
<comment type="similarity">
    <text evidence="1">Belongs to the FAD-binding monooxygenase family.</text>
</comment>
<dbReference type="Proteomes" id="UP000184267">
    <property type="component" value="Unassembled WGS sequence"/>
</dbReference>
<dbReference type="Gene3D" id="3.50.50.60">
    <property type="entry name" value="FAD/NAD(P)-binding domain"/>
    <property type="match status" value="2"/>
</dbReference>
<evidence type="ECO:0000256" key="1">
    <source>
        <dbReference type="ARBA" id="ARBA00010139"/>
    </source>
</evidence>
<sequence>MPGAEISRRIHAKDAPSSSPPYVLGDFCIDEYRPVKVIVIGAGFSGITAGIRFPQKVPNVELVIYEKGARIGGTWHNNNYPGLACDVPSHCYQLSFEEKKDWSAFYASGPEIREHLQEIVDKYKLMRYIRLEHEVVHAQYDAPMGKWRVRVRRPNAETGAMEEFEDSGDVLVTAVGALSRWKWPEIEGLKYFKGELLHSAGFELGPKTWEEVAERWADKTVGVIGVGSSGIQMVAALQPKVKKLVNYVRGKTWLPPPLGSTTVARLLGREPGGEANPVFTPEEIERFKNEPGFFWNFRYTLEQEFISGYSWTLRGSALSKQLEEECRKNMLQGLAKKPWIAEHLIPDFPVSCRRLTPGPGYLEALCEDNVDFVPTPIKRITEKGIETEDGKYQDLDVILCATGYDTSFQLPFQIIGRDGLDINEKWKPHPVSYLSVAVDGFPNMFMALGPNSVIASGMLLPLIEQQVMYAVQATAKLQRDRLKSMEVKPAAVRDFDQYIETVFAEKCRSWYKLGKDEGRVVGLWPGSTLHGVKALMHPRWEDYEYERADAVENRLHWLGDGQTHSEKTLTGDSKR</sequence>
<keyword evidence="3" id="KW-1185">Reference proteome</keyword>
<evidence type="ECO:0000313" key="3">
    <source>
        <dbReference type="Proteomes" id="UP000184267"/>
    </source>
</evidence>
<evidence type="ECO:0000313" key="2">
    <source>
        <dbReference type="EMBL" id="OJT01725.1"/>
    </source>
</evidence>
<dbReference type="InterPro" id="IPR036188">
    <property type="entry name" value="FAD/NAD-bd_sf"/>
</dbReference>
<dbReference type="PRINTS" id="PR00368">
    <property type="entry name" value="FADPNR"/>
</dbReference>
<proteinExistence type="inferred from homology"/>
<reference evidence="2 3" key="1">
    <citation type="submission" date="2016-10" db="EMBL/GenBank/DDBJ databases">
        <title>Genome sequence of the basidiomycete white-rot fungus Trametes pubescens.</title>
        <authorList>
            <person name="Makela M.R."/>
            <person name="Granchi Z."/>
            <person name="Peng M."/>
            <person name="De Vries R.P."/>
            <person name="Grigoriev I."/>
            <person name="Riley R."/>
            <person name="Hilden K."/>
        </authorList>
    </citation>
    <scope>NUCLEOTIDE SEQUENCE [LARGE SCALE GENOMIC DNA]</scope>
    <source>
        <strain evidence="2 3">FBCC735</strain>
    </source>
</reference>
<organism evidence="2 3">
    <name type="scientific">Trametes pubescens</name>
    <name type="common">White-rot fungus</name>
    <dbReference type="NCBI Taxonomy" id="154538"/>
    <lineage>
        <taxon>Eukaryota</taxon>
        <taxon>Fungi</taxon>
        <taxon>Dikarya</taxon>
        <taxon>Basidiomycota</taxon>
        <taxon>Agaricomycotina</taxon>
        <taxon>Agaricomycetes</taxon>
        <taxon>Polyporales</taxon>
        <taxon>Polyporaceae</taxon>
        <taxon>Trametes</taxon>
    </lineage>
</organism>
<dbReference type="EMBL" id="MNAD01001723">
    <property type="protein sequence ID" value="OJT01725.1"/>
    <property type="molecule type" value="Genomic_DNA"/>
</dbReference>
<dbReference type="PANTHER" id="PTHR42877:SF7">
    <property type="entry name" value="FLAVIN-BINDING MONOOXYGENASE-RELATED"/>
    <property type="match status" value="1"/>
</dbReference>
<protein>
    <recommendedName>
        <fullName evidence="4">Sterigmatocystin biosynthesis monooxygenase stcW</fullName>
    </recommendedName>
</protein>